<dbReference type="InterPro" id="IPR032710">
    <property type="entry name" value="NTF2-like_dom_sf"/>
</dbReference>
<dbReference type="InterPro" id="IPR037401">
    <property type="entry name" value="SnoaL-like"/>
</dbReference>
<gene>
    <name evidence="2" type="ORF">GCM10022403_086840</name>
</gene>
<name>A0ABP7JCS1_9ACTN</name>
<dbReference type="EMBL" id="BAABDE010000039">
    <property type="protein sequence ID" value="GAA3841231.1"/>
    <property type="molecule type" value="Genomic_DNA"/>
</dbReference>
<accession>A0ABP7JCS1</accession>
<dbReference type="SUPFAM" id="SSF54427">
    <property type="entry name" value="NTF2-like"/>
    <property type="match status" value="1"/>
</dbReference>
<organism evidence="2 3">
    <name type="scientific">Streptomyces coacervatus</name>
    <dbReference type="NCBI Taxonomy" id="647381"/>
    <lineage>
        <taxon>Bacteria</taxon>
        <taxon>Bacillati</taxon>
        <taxon>Actinomycetota</taxon>
        <taxon>Actinomycetes</taxon>
        <taxon>Kitasatosporales</taxon>
        <taxon>Streptomycetaceae</taxon>
        <taxon>Streptomyces</taxon>
    </lineage>
</organism>
<reference evidence="3" key="1">
    <citation type="journal article" date="2019" name="Int. J. Syst. Evol. Microbiol.">
        <title>The Global Catalogue of Microorganisms (GCM) 10K type strain sequencing project: providing services to taxonomists for standard genome sequencing and annotation.</title>
        <authorList>
            <consortium name="The Broad Institute Genomics Platform"/>
            <consortium name="The Broad Institute Genome Sequencing Center for Infectious Disease"/>
            <person name="Wu L."/>
            <person name="Ma J."/>
        </authorList>
    </citation>
    <scope>NUCLEOTIDE SEQUENCE [LARGE SCALE GENOMIC DNA]</scope>
    <source>
        <strain evidence="3">JCM 17138</strain>
    </source>
</reference>
<proteinExistence type="predicted"/>
<evidence type="ECO:0000259" key="1">
    <source>
        <dbReference type="Pfam" id="PF12680"/>
    </source>
</evidence>
<dbReference type="Gene3D" id="3.10.450.50">
    <property type="match status" value="1"/>
</dbReference>
<keyword evidence="3" id="KW-1185">Reference proteome</keyword>
<feature type="domain" description="SnoaL-like" evidence="1">
    <location>
        <begin position="33"/>
        <end position="117"/>
    </location>
</feature>
<evidence type="ECO:0000313" key="3">
    <source>
        <dbReference type="Proteomes" id="UP001501009"/>
    </source>
</evidence>
<evidence type="ECO:0000313" key="2">
    <source>
        <dbReference type="EMBL" id="GAA3841231.1"/>
    </source>
</evidence>
<sequence length="133" mass="15169">MNTQEPSAIARDVERGKRAVEGLFEIIYGPAEGLDRLDEFVAEDYVQHNPNLAQGREGLREFFTHILSLPPSERLDSSKTVTVNLVAERDLVLRHEIRTDGVLFDLFRVKDGLLQEHWDAFRPNPDTPPIYGL</sequence>
<comment type="caution">
    <text evidence="2">The sequence shown here is derived from an EMBL/GenBank/DDBJ whole genome shotgun (WGS) entry which is preliminary data.</text>
</comment>
<dbReference type="RefSeq" id="WP_275768947.1">
    <property type="nucleotide sequence ID" value="NZ_BAABDE010000039.1"/>
</dbReference>
<dbReference type="Proteomes" id="UP001501009">
    <property type="component" value="Unassembled WGS sequence"/>
</dbReference>
<protein>
    <recommendedName>
        <fullName evidence="1">SnoaL-like domain-containing protein</fullName>
    </recommendedName>
</protein>
<dbReference type="Pfam" id="PF12680">
    <property type="entry name" value="SnoaL_2"/>
    <property type="match status" value="1"/>
</dbReference>